<sequence length="219" mass="24366">MEPASFCNATVCVMDASGHLGSALVRRLLQGGYIVHAAVQNHGVLSGVSADNKNLKAFCADPFDCKSIIDALRGCSGLFYAFEPPEDHPTYDEFMAEIEVRAAHNVLEVCAQTDSINKVVFTSSANAVFWRESSVMIKKKVKMDEDQVAVAVEVVDVEVHANADEEDITKMKMLISTLISHEFEVILGARIEFELEMKVRKLNYEIGVYDYEFSIFEDL</sequence>
<keyword evidence="5" id="KW-1185">Reference proteome</keyword>
<dbReference type="PANTHER" id="PTHR10366:SF623">
    <property type="entry name" value="CINNAMOYL-COA REDUCTASE-LIKE SNL6"/>
    <property type="match status" value="1"/>
</dbReference>
<name>A0AAV8SQR1_9ROSI</name>
<reference evidence="4 5" key="1">
    <citation type="submission" date="2021-09" db="EMBL/GenBank/DDBJ databases">
        <title>Genomic insights and catalytic innovation underlie evolution of tropane alkaloids biosynthesis.</title>
        <authorList>
            <person name="Wang Y.-J."/>
            <person name="Tian T."/>
            <person name="Huang J.-P."/>
            <person name="Huang S.-X."/>
        </authorList>
    </citation>
    <scope>NUCLEOTIDE SEQUENCE [LARGE SCALE GENOMIC DNA]</scope>
    <source>
        <strain evidence="4">KIB-2018</strain>
        <tissue evidence="4">Leaf</tissue>
    </source>
</reference>
<dbReference type="Proteomes" id="UP001159364">
    <property type="component" value="Linkage Group LG09"/>
</dbReference>
<evidence type="ECO:0000256" key="2">
    <source>
        <dbReference type="ARBA" id="ARBA00023002"/>
    </source>
</evidence>
<gene>
    <name evidence="4" type="ORF">K2173_002802</name>
</gene>
<dbReference type="SUPFAM" id="SSF51735">
    <property type="entry name" value="NAD(P)-binding Rossmann-fold domains"/>
    <property type="match status" value="1"/>
</dbReference>
<dbReference type="InterPro" id="IPR050425">
    <property type="entry name" value="NAD(P)_dehydrat-like"/>
</dbReference>
<accession>A0AAV8SQR1</accession>
<dbReference type="EMBL" id="JAIWQS010000009">
    <property type="protein sequence ID" value="KAJ8754351.1"/>
    <property type="molecule type" value="Genomic_DNA"/>
</dbReference>
<dbReference type="GO" id="GO:0006694">
    <property type="term" value="P:steroid biosynthetic process"/>
    <property type="evidence" value="ECO:0007669"/>
    <property type="project" value="InterPro"/>
</dbReference>
<evidence type="ECO:0000256" key="1">
    <source>
        <dbReference type="ARBA" id="ARBA00022857"/>
    </source>
</evidence>
<keyword evidence="1" id="KW-0521">NADP</keyword>
<dbReference type="GO" id="GO:0016616">
    <property type="term" value="F:oxidoreductase activity, acting on the CH-OH group of donors, NAD or NADP as acceptor"/>
    <property type="evidence" value="ECO:0007669"/>
    <property type="project" value="InterPro"/>
</dbReference>
<organism evidence="4 5">
    <name type="scientific">Erythroxylum novogranatense</name>
    <dbReference type="NCBI Taxonomy" id="1862640"/>
    <lineage>
        <taxon>Eukaryota</taxon>
        <taxon>Viridiplantae</taxon>
        <taxon>Streptophyta</taxon>
        <taxon>Embryophyta</taxon>
        <taxon>Tracheophyta</taxon>
        <taxon>Spermatophyta</taxon>
        <taxon>Magnoliopsida</taxon>
        <taxon>eudicotyledons</taxon>
        <taxon>Gunneridae</taxon>
        <taxon>Pentapetalae</taxon>
        <taxon>rosids</taxon>
        <taxon>fabids</taxon>
        <taxon>Malpighiales</taxon>
        <taxon>Erythroxylaceae</taxon>
        <taxon>Erythroxylum</taxon>
    </lineage>
</organism>
<feature type="domain" description="3-beta hydroxysteroid dehydrogenase/isomerase" evidence="3">
    <location>
        <begin position="13"/>
        <end position="131"/>
    </location>
</feature>
<dbReference type="Gene3D" id="3.40.50.720">
    <property type="entry name" value="NAD(P)-binding Rossmann-like Domain"/>
    <property type="match status" value="1"/>
</dbReference>
<evidence type="ECO:0000313" key="4">
    <source>
        <dbReference type="EMBL" id="KAJ8754351.1"/>
    </source>
</evidence>
<dbReference type="AlphaFoldDB" id="A0AAV8SQR1"/>
<comment type="caution">
    <text evidence="4">The sequence shown here is derived from an EMBL/GenBank/DDBJ whole genome shotgun (WGS) entry which is preliminary data.</text>
</comment>
<evidence type="ECO:0000259" key="3">
    <source>
        <dbReference type="Pfam" id="PF01073"/>
    </source>
</evidence>
<dbReference type="Pfam" id="PF01073">
    <property type="entry name" value="3Beta_HSD"/>
    <property type="match status" value="1"/>
</dbReference>
<protein>
    <recommendedName>
        <fullName evidence="3">3-beta hydroxysteroid dehydrogenase/isomerase domain-containing protein</fullName>
    </recommendedName>
</protein>
<dbReference type="PANTHER" id="PTHR10366">
    <property type="entry name" value="NAD DEPENDENT EPIMERASE/DEHYDRATASE"/>
    <property type="match status" value="1"/>
</dbReference>
<dbReference type="InterPro" id="IPR002225">
    <property type="entry name" value="3Beta_OHSteriod_DH/Estase"/>
</dbReference>
<proteinExistence type="predicted"/>
<keyword evidence="2" id="KW-0560">Oxidoreductase</keyword>
<dbReference type="InterPro" id="IPR036291">
    <property type="entry name" value="NAD(P)-bd_dom_sf"/>
</dbReference>
<evidence type="ECO:0000313" key="5">
    <source>
        <dbReference type="Proteomes" id="UP001159364"/>
    </source>
</evidence>